<dbReference type="GO" id="GO:0016787">
    <property type="term" value="F:hydrolase activity"/>
    <property type="evidence" value="ECO:0007669"/>
    <property type="project" value="UniProtKB-KW"/>
</dbReference>
<name>A0A6A2X8U3_HIBSY</name>
<dbReference type="InterPro" id="IPR031327">
    <property type="entry name" value="MCM"/>
</dbReference>
<keyword evidence="13" id="KW-1185">Reference proteome</keyword>
<evidence type="ECO:0000256" key="6">
    <source>
        <dbReference type="ARBA" id="ARBA00022840"/>
    </source>
</evidence>
<dbReference type="PANTHER" id="PTHR11630">
    <property type="entry name" value="DNA REPLICATION LICENSING FACTOR MCM FAMILY MEMBER"/>
    <property type="match status" value="1"/>
</dbReference>
<dbReference type="SUPFAM" id="SSF52540">
    <property type="entry name" value="P-loop containing nucleoside triphosphate hydrolases"/>
    <property type="match status" value="1"/>
</dbReference>
<evidence type="ECO:0000256" key="10">
    <source>
        <dbReference type="SAM" id="MobiDB-lite"/>
    </source>
</evidence>
<dbReference type="Pfam" id="PF00493">
    <property type="entry name" value="MCM"/>
    <property type="match status" value="1"/>
</dbReference>
<evidence type="ECO:0000256" key="8">
    <source>
        <dbReference type="ARBA" id="ARBA00023242"/>
    </source>
</evidence>
<dbReference type="GO" id="GO:0005524">
    <property type="term" value="F:ATP binding"/>
    <property type="evidence" value="ECO:0007669"/>
    <property type="project" value="UniProtKB-UniRule"/>
</dbReference>
<dbReference type="EC" id="3.6.4.12" evidence="9"/>
<keyword evidence="8 9" id="KW-0539">Nucleus</keyword>
<protein>
    <recommendedName>
        <fullName evidence="9">DNA replication licensing factor MCM3</fullName>
        <ecNumber evidence="9">3.6.4.12</ecNumber>
    </recommendedName>
</protein>
<dbReference type="SMART" id="SM00350">
    <property type="entry name" value="MCM"/>
    <property type="match status" value="1"/>
</dbReference>
<feature type="region of interest" description="Disordered" evidence="10">
    <location>
        <begin position="191"/>
        <end position="232"/>
    </location>
</feature>
<reference evidence="12" key="1">
    <citation type="submission" date="2019-09" db="EMBL/GenBank/DDBJ databases">
        <title>Draft genome information of white flower Hibiscus syriacus.</title>
        <authorList>
            <person name="Kim Y.-M."/>
        </authorList>
    </citation>
    <scope>NUCLEOTIDE SEQUENCE [LARGE SCALE GENOMIC DNA]</scope>
    <source>
        <strain evidence="12">YM2019G1</strain>
    </source>
</reference>
<comment type="similarity">
    <text evidence="9">Belongs to the MCM family.</text>
</comment>
<dbReference type="Gene3D" id="3.40.50.300">
    <property type="entry name" value="P-loop containing nucleotide triphosphate hydrolases"/>
    <property type="match status" value="1"/>
</dbReference>
<dbReference type="Pfam" id="PF17855">
    <property type="entry name" value="MCM_lid"/>
    <property type="match status" value="1"/>
</dbReference>
<dbReference type="GO" id="GO:0005634">
    <property type="term" value="C:nucleus"/>
    <property type="evidence" value="ECO:0007669"/>
    <property type="project" value="UniProtKB-SubCell"/>
</dbReference>
<evidence type="ECO:0000256" key="9">
    <source>
        <dbReference type="RuleBase" id="RU368061"/>
    </source>
</evidence>
<evidence type="ECO:0000256" key="5">
    <source>
        <dbReference type="ARBA" id="ARBA00022806"/>
    </source>
</evidence>
<evidence type="ECO:0000313" key="12">
    <source>
        <dbReference type="EMBL" id="KAE8671823.1"/>
    </source>
</evidence>
<dbReference type="InterPro" id="IPR027417">
    <property type="entry name" value="P-loop_NTPase"/>
</dbReference>
<comment type="subcellular location">
    <subcellularLocation>
        <location evidence="1 9">Nucleus</location>
    </subcellularLocation>
</comment>
<feature type="domain" description="MCM C-terminal AAA(+) ATPase" evidence="11">
    <location>
        <begin position="1"/>
        <end position="39"/>
    </location>
</feature>
<evidence type="ECO:0000256" key="3">
    <source>
        <dbReference type="ARBA" id="ARBA00022741"/>
    </source>
</evidence>
<evidence type="ECO:0000256" key="4">
    <source>
        <dbReference type="ARBA" id="ARBA00022801"/>
    </source>
</evidence>
<accession>A0A6A2X8U3</accession>
<dbReference type="InterPro" id="IPR041562">
    <property type="entry name" value="MCM_lid"/>
</dbReference>
<comment type="subunit">
    <text evidence="9">Component of the MCM2-7 complex.</text>
</comment>
<evidence type="ECO:0000313" key="13">
    <source>
        <dbReference type="Proteomes" id="UP000436088"/>
    </source>
</evidence>
<keyword evidence="5 9" id="KW-0347">Helicase</keyword>
<keyword evidence="7 9" id="KW-0238">DNA-binding</keyword>
<keyword evidence="6 9" id="KW-0067">ATP-binding</keyword>
<dbReference type="GO" id="GO:0042555">
    <property type="term" value="C:MCM complex"/>
    <property type="evidence" value="ECO:0007669"/>
    <property type="project" value="UniProtKB-UniRule"/>
</dbReference>
<dbReference type="PROSITE" id="PS50051">
    <property type="entry name" value="MCM_2"/>
    <property type="match status" value="1"/>
</dbReference>
<comment type="function">
    <text evidence="9">Acts as component of the MCM2-7 complex (MCM complex) which is the replicative helicase essential for 'once per cell cycle' DNA replication initiation and elongation in eukaryotic cells. The active ATPase sites in the MCM2-7 ring are formed through the interaction surfaces of two neighboring subunits such that a critical structure of a conserved arginine finger motif is provided in trans relative to the ATP-binding site of the Walker A box of the adjacent subunit. The six ATPase active sites, however, are likely to contribute differentially to the complex helicase activity.</text>
</comment>
<feature type="compositionally biased region" description="Basic and acidic residues" evidence="10">
    <location>
        <begin position="191"/>
        <end position="203"/>
    </location>
</feature>
<comment type="catalytic activity">
    <reaction evidence="9">
        <text>ATP + H2O = ADP + phosphate + H(+)</text>
        <dbReference type="Rhea" id="RHEA:13065"/>
        <dbReference type="ChEBI" id="CHEBI:15377"/>
        <dbReference type="ChEBI" id="CHEBI:15378"/>
        <dbReference type="ChEBI" id="CHEBI:30616"/>
        <dbReference type="ChEBI" id="CHEBI:43474"/>
        <dbReference type="ChEBI" id="CHEBI:456216"/>
        <dbReference type="EC" id="3.6.4.12"/>
    </reaction>
</comment>
<comment type="caution">
    <text evidence="12">The sequence shown here is derived from an EMBL/GenBank/DDBJ whole genome shotgun (WGS) entry which is preliminary data.</text>
</comment>
<dbReference type="AlphaFoldDB" id="A0A6A2X8U3"/>
<dbReference type="GO" id="GO:1902975">
    <property type="term" value="P:mitotic DNA replication initiation"/>
    <property type="evidence" value="ECO:0007669"/>
    <property type="project" value="TreeGrafter"/>
</dbReference>
<dbReference type="InterPro" id="IPR001208">
    <property type="entry name" value="MCM_dom"/>
</dbReference>
<dbReference type="GO" id="GO:0017116">
    <property type="term" value="F:single-stranded DNA helicase activity"/>
    <property type="evidence" value="ECO:0007669"/>
    <property type="project" value="TreeGrafter"/>
</dbReference>
<proteinExistence type="inferred from homology"/>
<dbReference type="PANTHER" id="PTHR11630:SF46">
    <property type="entry name" value="DNA REPLICATION LICENSING FACTOR MCM3-RELATED"/>
    <property type="match status" value="1"/>
</dbReference>
<dbReference type="GO" id="GO:0000727">
    <property type="term" value="P:double-strand break repair via break-induced replication"/>
    <property type="evidence" value="ECO:0007669"/>
    <property type="project" value="TreeGrafter"/>
</dbReference>
<evidence type="ECO:0000256" key="1">
    <source>
        <dbReference type="ARBA" id="ARBA00004123"/>
    </source>
</evidence>
<evidence type="ECO:0000256" key="7">
    <source>
        <dbReference type="ARBA" id="ARBA00023125"/>
    </source>
</evidence>
<evidence type="ECO:0000256" key="2">
    <source>
        <dbReference type="ARBA" id="ARBA00022705"/>
    </source>
</evidence>
<keyword evidence="4 9" id="KW-0378">Hydrolase</keyword>
<evidence type="ECO:0000259" key="11">
    <source>
        <dbReference type="PROSITE" id="PS50051"/>
    </source>
</evidence>
<sequence length="315" mass="35716">MTPTKNIGLPDSLLSRFDLLFIVLDQMDADIDRQIYEHVLRMHRFRSAIDGGEAALDGSTRCGREDEADVDSSVFVKNNRVLHGRKTQRGRKCDTLTINFLKKYIHCAKHRIQPDLTDEIATAYAELRTASSNAKTGGILPITARTLETITRLSTAHAKLKLRKKVTEVDVKAALEVLNFAIYHKELTEMDNREQKRQKEEARKHRADHQGPTTSDMEVDDPPTAEQPTATGSLERIEAFKAKFGQHMRTNHKDTISISEVQDVVNSGADDHYSRAEIVTILELIYGLMGWEYQYEKLQDDNILMIAAETVHMVV</sequence>
<gene>
    <name evidence="12" type="ORF">F3Y22_tig00111917pilonHSYRG00131</name>
</gene>
<dbReference type="InterPro" id="IPR008046">
    <property type="entry name" value="Mcm3"/>
</dbReference>
<dbReference type="GO" id="GO:0003697">
    <property type="term" value="F:single-stranded DNA binding"/>
    <property type="evidence" value="ECO:0007669"/>
    <property type="project" value="TreeGrafter"/>
</dbReference>
<dbReference type="GO" id="GO:0006271">
    <property type="term" value="P:DNA strand elongation involved in DNA replication"/>
    <property type="evidence" value="ECO:0007669"/>
    <property type="project" value="TreeGrafter"/>
</dbReference>
<keyword evidence="3 9" id="KW-0547">Nucleotide-binding</keyword>
<dbReference type="PRINTS" id="PR01659">
    <property type="entry name" value="MCMPROTEIN3"/>
</dbReference>
<dbReference type="Proteomes" id="UP000436088">
    <property type="component" value="Unassembled WGS sequence"/>
</dbReference>
<keyword evidence="2 9" id="KW-0235">DNA replication</keyword>
<dbReference type="EMBL" id="VEPZ02001462">
    <property type="protein sequence ID" value="KAE8671823.1"/>
    <property type="molecule type" value="Genomic_DNA"/>
</dbReference>
<organism evidence="12 13">
    <name type="scientific">Hibiscus syriacus</name>
    <name type="common">Rose of Sharon</name>
    <dbReference type="NCBI Taxonomy" id="106335"/>
    <lineage>
        <taxon>Eukaryota</taxon>
        <taxon>Viridiplantae</taxon>
        <taxon>Streptophyta</taxon>
        <taxon>Embryophyta</taxon>
        <taxon>Tracheophyta</taxon>
        <taxon>Spermatophyta</taxon>
        <taxon>Magnoliopsida</taxon>
        <taxon>eudicotyledons</taxon>
        <taxon>Gunneridae</taxon>
        <taxon>Pentapetalae</taxon>
        <taxon>rosids</taxon>
        <taxon>malvids</taxon>
        <taxon>Malvales</taxon>
        <taxon>Malvaceae</taxon>
        <taxon>Malvoideae</taxon>
        <taxon>Hibiscus</taxon>
    </lineage>
</organism>